<comment type="caution">
    <text evidence="5">The sequence shown here is derived from an EMBL/GenBank/DDBJ whole genome shotgun (WGS) entry which is preliminary data.</text>
</comment>
<keyword evidence="6" id="KW-1185">Reference proteome</keyword>
<evidence type="ECO:0000256" key="2">
    <source>
        <dbReference type="ARBA" id="ARBA00022679"/>
    </source>
</evidence>
<feature type="region of interest" description="Disordered" evidence="3">
    <location>
        <begin position="44"/>
        <end position="66"/>
    </location>
</feature>
<name>A0A418KMH5_9ACTN</name>
<accession>A0A418KMH5</accession>
<gene>
    <name evidence="5" type="ORF">DY240_19215</name>
</gene>
<evidence type="ECO:0000256" key="3">
    <source>
        <dbReference type="SAM" id="MobiDB-lite"/>
    </source>
</evidence>
<sequence>MKVLMLVQSPVAGDSRVLREAAALTAEGHSVHIVGRDVPDGFDPGDGITAESVSRSRGMRPPGTPRGVALASSSGLKAAVRRAGRWLLLPEHRERTERRWRDDAARLLAGRPAHDVVHAHDYNTLALGADLARQWSARLVYDSHELWFDRGLPGRPTPLARRRGRRTETRLAGQAQVVLTVSEGIAARLRSRGLRDVRVLRNTFPLAEHEPPDLPDAPAGFAYAGRIGPGRDLEAVVGAAARLPSLRTVVAGPADPGYRLDTTGVEVLPPMSLADVDRLYQEVGVAVVTLTDTCENHRLALPNKLFHAVRAGVPVVAANLPELHAVVLRYGLGRLYQPGDASSLATAVEAVAADYTGHVQAVRKSRSELSWEHDSRVLVGAYADLEAA</sequence>
<evidence type="ECO:0000256" key="1">
    <source>
        <dbReference type="ARBA" id="ARBA00022676"/>
    </source>
</evidence>
<evidence type="ECO:0000313" key="6">
    <source>
        <dbReference type="Proteomes" id="UP000284057"/>
    </source>
</evidence>
<dbReference type="AlphaFoldDB" id="A0A418KMH5"/>
<dbReference type="SUPFAM" id="SSF53756">
    <property type="entry name" value="UDP-Glycosyltransferase/glycogen phosphorylase"/>
    <property type="match status" value="1"/>
</dbReference>
<organism evidence="5 6">
    <name type="scientific">Jiangella rhizosphaerae</name>
    <dbReference type="NCBI Taxonomy" id="2293569"/>
    <lineage>
        <taxon>Bacteria</taxon>
        <taxon>Bacillati</taxon>
        <taxon>Actinomycetota</taxon>
        <taxon>Actinomycetes</taxon>
        <taxon>Jiangellales</taxon>
        <taxon>Jiangellaceae</taxon>
        <taxon>Jiangella</taxon>
    </lineage>
</organism>
<feature type="domain" description="Glycosyltransferase subfamily 4-like N-terminal" evidence="4">
    <location>
        <begin position="16"/>
        <end position="200"/>
    </location>
</feature>
<dbReference type="PANTHER" id="PTHR12526:SF600">
    <property type="entry name" value="GLYCOSYL TRANSFERASE GROUP 1"/>
    <property type="match status" value="1"/>
</dbReference>
<dbReference type="Pfam" id="PF13579">
    <property type="entry name" value="Glyco_trans_4_4"/>
    <property type="match status" value="1"/>
</dbReference>
<protein>
    <submittedName>
        <fullName evidence="5">Glycosyltransferase</fullName>
    </submittedName>
</protein>
<evidence type="ECO:0000313" key="5">
    <source>
        <dbReference type="EMBL" id="RIQ19602.1"/>
    </source>
</evidence>
<keyword evidence="1" id="KW-0328">Glycosyltransferase</keyword>
<reference evidence="5 6" key="1">
    <citation type="submission" date="2018-09" db="EMBL/GenBank/DDBJ databases">
        <title>Isolation, diversity and antifungal activity of actinobacteria from wheat.</title>
        <authorList>
            <person name="Han C."/>
        </authorList>
    </citation>
    <scope>NUCLEOTIDE SEQUENCE [LARGE SCALE GENOMIC DNA]</scope>
    <source>
        <strain evidence="5 6">NEAU-YY265</strain>
    </source>
</reference>
<dbReference type="InterPro" id="IPR028098">
    <property type="entry name" value="Glyco_trans_4-like_N"/>
</dbReference>
<dbReference type="Proteomes" id="UP000284057">
    <property type="component" value="Unassembled WGS sequence"/>
</dbReference>
<dbReference type="EMBL" id="QUAL01000179">
    <property type="protein sequence ID" value="RIQ19602.1"/>
    <property type="molecule type" value="Genomic_DNA"/>
</dbReference>
<dbReference type="GO" id="GO:0016757">
    <property type="term" value="F:glycosyltransferase activity"/>
    <property type="evidence" value="ECO:0007669"/>
    <property type="project" value="UniProtKB-KW"/>
</dbReference>
<keyword evidence="2 5" id="KW-0808">Transferase</keyword>
<dbReference type="OrthoDB" id="3335961at2"/>
<dbReference type="PANTHER" id="PTHR12526">
    <property type="entry name" value="GLYCOSYLTRANSFERASE"/>
    <property type="match status" value="1"/>
</dbReference>
<proteinExistence type="predicted"/>
<evidence type="ECO:0000259" key="4">
    <source>
        <dbReference type="Pfam" id="PF13579"/>
    </source>
</evidence>
<dbReference type="Pfam" id="PF13692">
    <property type="entry name" value="Glyco_trans_1_4"/>
    <property type="match status" value="1"/>
</dbReference>
<dbReference type="Gene3D" id="3.40.50.2000">
    <property type="entry name" value="Glycogen Phosphorylase B"/>
    <property type="match status" value="2"/>
</dbReference>